<comment type="subcellular location">
    <subcellularLocation>
        <location evidence="1">Mitochondrion</location>
    </subcellularLocation>
</comment>
<evidence type="ECO:0000256" key="2">
    <source>
        <dbReference type="ARBA" id="ARBA00023128"/>
    </source>
</evidence>
<keyword evidence="8" id="KW-1185">Reference proteome</keyword>
<sequence>MSRCQQVGRPILRSLQQSVSSRPCSAALFSTTTTRLEDVVADTTSAASSESAPPPPPSGKPTDEEWRQRRLDPNTTTLRWAEKKLIKAGTPPVGSRRRRVAIRTSENIPFEQLPYQAFQEARKILQEDRQEKLDKIVAATARLRFLKQTDPKTLQGGEAMKARRIDSARKYLDELKIQADINDPLVKRRFEDGLGDMSKPIYRHLADRRWRAMDRKIIAQRISQFFIVPDLLPKFEPTADVKLFFRGEKVSPGEILDSRITEVPPSLRVQVFDKGERLLSVAVVDADVPNTENDSFDRRCHFLAANIPWDPTKNSLPLSRVAAAGGDVAVPWLPPFSQKGAPYHRLAIFVLEHKERVDPERLKKLYGGRDGFALASLRNATQAAPVGFNMFRTVWDEGTAAVMERHAIPGAEVEFKREKYESLKPHRKARGWEAKRQGPKYKFLEKYTKRIA</sequence>
<evidence type="ECO:0000313" key="7">
    <source>
        <dbReference type="EMBL" id="KAJ9155952.1"/>
    </source>
</evidence>
<accession>A0AA38SCL0</accession>
<dbReference type="PANTHER" id="PTHR11362">
    <property type="entry name" value="PHOSPHATIDYLETHANOLAMINE-BINDING PROTEIN"/>
    <property type="match status" value="1"/>
</dbReference>
<organism evidence="7 8">
    <name type="scientific">Coniochaeta hoffmannii</name>
    <dbReference type="NCBI Taxonomy" id="91930"/>
    <lineage>
        <taxon>Eukaryota</taxon>
        <taxon>Fungi</taxon>
        <taxon>Dikarya</taxon>
        <taxon>Ascomycota</taxon>
        <taxon>Pezizomycotina</taxon>
        <taxon>Sordariomycetes</taxon>
        <taxon>Sordariomycetidae</taxon>
        <taxon>Coniochaetales</taxon>
        <taxon>Coniochaetaceae</taxon>
        <taxon>Coniochaeta</taxon>
    </lineage>
</organism>
<comment type="similarity">
    <text evidence="4">Belongs to the phosphatidylethanolamine-binding protein family. Mitochondrion-specific ribosomal protein mL38 subfamily.</text>
</comment>
<gene>
    <name evidence="7" type="ORF">NKR19_g4250</name>
</gene>
<dbReference type="Gene3D" id="1.20.58.1180">
    <property type="match status" value="1"/>
</dbReference>
<dbReference type="Proteomes" id="UP001174691">
    <property type="component" value="Unassembled WGS sequence"/>
</dbReference>
<dbReference type="CDD" id="cd00866">
    <property type="entry name" value="PEBP_euk"/>
    <property type="match status" value="1"/>
</dbReference>
<feature type="region of interest" description="Disordered" evidence="6">
    <location>
        <begin position="42"/>
        <end position="74"/>
    </location>
</feature>
<feature type="compositionally biased region" description="Basic and acidic residues" evidence="6">
    <location>
        <begin position="61"/>
        <end position="72"/>
    </location>
</feature>
<dbReference type="FunFam" id="3.90.280.10:FF:000004">
    <property type="entry name" value="Mitochondrial large ribosomal subunit YmL35"/>
    <property type="match status" value="1"/>
</dbReference>
<evidence type="ECO:0000313" key="8">
    <source>
        <dbReference type="Proteomes" id="UP001174691"/>
    </source>
</evidence>
<evidence type="ECO:0000256" key="6">
    <source>
        <dbReference type="SAM" id="MobiDB-lite"/>
    </source>
</evidence>
<dbReference type="InterPro" id="IPR035810">
    <property type="entry name" value="PEBP_euk"/>
</dbReference>
<comment type="caution">
    <text evidence="7">The sequence shown here is derived from an EMBL/GenBank/DDBJ whole genome shotgun (WGS) entry which is preliminary data.</text>
</comment>
<dbReference type="InterPro" id="IPR008914">
    <property type="entry name" value="PEBP"/>
</dbReference>
<protein>
    <recommendedName>
        <fullName evidence="5">Large ribosomal subunit protein mL38</fullName>
    </recommendedName>
</protein>
<dbReference type="GO" id="GO:0005739">
    <property type="term" value="C:mitochondrion"/>
    <property type="evidence" value="ECO:0007669"/>
    <property type="project" value="UniProtKB-SubCell"/>
</dbReference>
<dbReference type="Pfam" id="PF01161">
    <property type="entry name" value="PBP"/>
    <property type="match status" value="1"/>
</dbReference>
<evidence type="ECO:0000256" key="5">
    <source>
        <dbReference type="ARBA" id="ARBA00039444"/>
    </source>
</evidence>
<comment type="function">
    <text evidence="3">Component of the mitochondrial ribosome (mitoribosome), a dedicated translation machinery responsible for the synthesis of mitochondrial genome-encoded proteins, including at least some of the essential transmembrane subunits of the mitochondrial respiratory chain. The mitoribosomes are attached to the mitochondrial inner membrane and translation products are cotranslationally integrated into the membrane.</text>
</comment>
<dbReference type="PANTHER" id="PTHR11362:SF82">
    <property type="entry name" value="PHOSPHATIDYLETHANOLAMINE-BINDING PROTEIN 4"/>
    <property type="match status" value="1"/>
</dbReference>
<evidence type="ECO:0000256" key="4">
    <source>
        <dbReference type="ARBA" id="ARBA00038016"/>
    </source>
</evidence>
<dbReference type="AlphaFoldDB" id="A0AA38SCL0"/>
<evidence type="ECO:0000256" key="1">
    <source>
        <dbReference type="ARBA" id="ARBA00004173"/>
    </source>
</evidence>
<evidence type="ECO:0000256" key="3">
    <source>
        <dbReference type="ARBA" id="ARBA00037226"/>
    </source>
</evidence>
<dbReference type="InterPro" id="IPR036610">
    <property type="entry name" value="PEBP-like_sf"/>
</dbReference>
<reference evidence="7" key="1">
    <citation type="submission" date="2022-07" db="EMBL/GenBank/DDBJ databases">
        <title>Fungi with potential for degradation of polypropylene.</title>
        <authorList>
            <person name="Gostincar C."/>
        </authorList>
    </citation>
    <scope>NUCLEOTIDE SEQUENCE</scope>
    <source>
        <strain evidence="7">EXF-13287</strain>
    </source>
</reference>
<dbReference type="Gene3D" id="3.90.280.10">
    <property type="entry name" value="PEBP-like"/>
    <property type="match status" value="1"/>
</dbReference>
<dbReference type="EMBL" id="JANBVN010000052">
    <property type="protein sequence ID" value="KAJ9155952.1"/>
    <property type="molecule type" value="Genomic_DNA"/>
</dbReference>
<name>A0AA38SCL0_9PEZI</name>
<keyword evidence="2" id="KW-0496">Mitochondrion</keyword>
<dbReference type="SUPFAM" id="SSF49777">
    <property type="entry name" value="PEBP-like"/>
    <property type="match status" value="1"/>
</dbReference>
<proteinExistence type="inferred from homology"/>